<dbReference type="CDD" id="cd06503">
    <property type="entry name" value="ATP-synt_Fo_b"/>
    <property type="match status" value="1"/>
</dbReference>
<feature type="compositionally biased region" description="Basic and acidic residues" evidence="1">
    <location>
        <begin position="711"/>
        <end position="733"/>
    </location>
</feature>
<feature type="compositionally biased region" description="Pro residues" evidence="1">
    <location>
        <begin position="234"/>
        <end position="246"/>
    </location>
</feature>
<feature type="compositionally biased region" description="Polar residues" evidence="1">
    <location>
        <begin position="598"/>
        <end position="611"/>
    </location>
</feature>
<feature type="compositionally biased region" description="Polar residues" evidence="1">
    <location>
        <begin position="248"/>
        <end position="263"/>
    </location>
</feature>
<feature type="compositionally biased region" description="Basic and acidic residues" evidence="1">
    <location>
        <begin position="288"/>
        <end position="297"/>
    </location>
</feature>
<keyword evidence="2" id="KW-1185">Reference proteome</keyword>
<feature type="compositionally biased region" description="Basic and acidic residues" evidence="1">
    <location>
        <begin position="442"/>
        <end position="452"/>
    </location>
</feature>
<feature type="compositionally biased region" description="Acidic residues" evidence="1">
    <location>
        <begin position="652"/>
        <end position="672"/>
    </location>
</feature>
<reference evidence="2" key="1">
    <citation type="journal article" date="2013" name="Genetics">
        <title>The draft genome and transcriptome of Panagrellus redivivus are shaped by the harsh demands of a free-living lifestyle.</title>
        <authorList>
            <person name="Srinivasan J."/>
            <person name="Dillman A.R."/>
            <person name="Macchietto M.G."/>
            <person name="Heikkinen L."/>
            <person name="Lakso M."/>
            <person name="Fracchia K.M."/>
            <person name="Antoshechkin I."/>
            <person name="Mortazavi A."/>
            <person name="Wong G."/>
            <person name="Sternberg P.W."/>
        </authorList>
    </citation>
    <scope>NUCLEOTIDE SEQUENCE [LARGE SCALE GENOMIC DNA]</scope>
    <source>
        <strain evidence="2">MT8872</strain>
    </source>
</reference>
<feature type="compositionally biased region" description="Basic and acidic residues" evidence="1">
    <location>
        <begin position="462"/>
        <end position="507"/>
    </location>
</feature>
<feature type="region of interest" description="Disordered" evidence="1">
    <location>
        <begin position="105"/>
        <end position="263"/>
    </location>
</feature>
<dbReference type="WBParaSite" id="Pan_g19907.t1">
    <property type="protein sequence ID" value="Pan_g19907.t1"/>
    <property type="gene ID" value="Pan_g19907"/>
</dbReference>
<dbReference type="AlphaFoldDB" id="A0A7E4VEF5"/>
<feature type="compositionally biased region" description="Polar residues" evidence="1">
    <location>
        <begin position="168"/>
        <end position="195"/>
    </location>
</feature>
<feature type="region of interest" description="Disordered" evidence="1">
    <location>
        <begin position="646"/>
        <end position="691"/>
    </location>
</feature>
<evidence type="ECO:0000256" key="1">
    <source>
        <dbReference type="SAM" id="MobiDB-lite"/>
    </source>
</evidence>
<reference evidence="3" key="2">
    <citation type="submission" date="2020-10" db="UniProtKB">
        <authorList>
            <consortium name="WormBaseParasite"/>
        </authorList>
    </citation>
    <scope>IDENTIFICATION</scope>
</reference>
<feature type="region of interest" description="Disordered" evidence="1">
    <location>
        <begin position="546"/>
        <end position="571"/>
    </location>
</feature>
<organism evidence="2 3">
    <name type="scientific">Panagrellus redivivus</name>
    <name type="common">Microworm</name>
    <dbReference type="NCBI Taxonomy" id="6233"/>
    <lineage>
        <taxon>Eukaryota</taxon>
        <taxon>Metazoa</taxon>
        <taxon>Ecdysozoa</taxon>
        <taxon>Nematoda</taxon>
        <taxon>Chromadorea</taxon>
        <taxon>Rhabditida</taxon>
        <taxon>Tylenchina</taxon>
        <taxon>Panagrolaimomorpha</taxon>
        <taxon>Panagrolaimoidea</taxon>
        <taxon>Panagrolaimidae</taxon>
        <taxon>Panagrellus</taxon>
    </lineage>
</organism>
<evidence type="ECO:0000313" key="3">
    <source>
        <dbReference type="WBParaSite" id="Pan_g19907.t1"/>
    </source>
</evidence>
<feature type="region of interest" description="Disordered" evidence="1">
    <location>
        <begin position="442"/>
        <end position="519"/>
    </location>
</feature>
<feature type="region of interest" description="Disordered" evidence="1">
    <location>
        <begin position="277"/>
        <end position="300"/>
    </location>
</feature>
<feature type="compositionally biased region" description="Basic and acidic residues" evidence="1">
    <location>
        <begin position="334"/>
        <end position="356"/>
    </location>
</feature>
<feature type="compositionally biased region" description="Basic and acidic residues" evidence="1">
    <location>
        <begin position="746"/>
        <end position="757"/>
    </location>
</feature>
<feature type="region of interest" description="Disordered" evidence="1">
    <location>
        <begin position="706"/>
        <end position="819"/>
    </location>
</feature>
<sequence>MRARNSTRRAITGAEFQPRRMSHSGTIATIERSEDNYRRYYNHEMVLAKCVHHPQHQRWFTGSDEPELEFDYVQLNTEVWNTEPPPIAPRDMFADNRNYSTSTPIARSRAASVKSFDSSATFQQGRFTQRVVPTESMRGSNQMQPMPGSNKASFNASPGHQQAYRPRASSTHSGQSRLNTSGSTQRSSDLSTSNIVPPYAQQRDDPFANLPKPATTSASSKPALFVPASTASRPAPPVLPDPPEPTPSERSVSPARSTVSGSSDAFSLFSMGCMYMPSENGHRRKSKDKAANTEKKAPVKVQQDDVLQQYRENSQRFIEERDAAKKAELEIEKAKQEERAREAEAKKTEKERKAAELQRAAAKKAETLKRAHKEFENAERLKEQREREQQVAQKQEQLRIYQKALDDTKLAAERQKALDDARIAAEREKALDDARIVAKLEQKRAAKEREEAQAAAMAAQQAEKHRQEAEQAEKQRQEAEKQRHEAEEAQKKQLEADAAAKELEKQNQEPPEGATGFVNCLDYNSDQNLSGADSWDFNFNGTFDTDTDSFDPSAPKSSTENTVDSNHSEPLPTYSATGAQLVDNGEILVPQRPADINLPQNGASNNFGVTSRNRETETDVNATLKSRGISGVEKRVPNAEVVDAAKHQNADDASEIAPETDGESFMSDSDEDVVGKPSDGPHIPFPEKPDDMVEEVRRKLAEMSMAYQQIPEKRSDNASPRDFKIKESPKKVPDTTQGTSSPEVDTILKEVRQRIEEVNESQNNDSEDDSALEKPDETEAVSQLQASRTPQRVSEVLSSNASQYHSPLSSPMVSATPTHVSAEAVTTPSSPHLFETLPPIDAEDLSTYRLIVARELLSAPGFVDTLEKVSPVGVIFGHYYLVINGSGIPSRGQVYDYEPATKKYRVFLNDENVFCAVKIDALRQMPAEIATALGHPAVLYHKFKVCPCGTCTSMLTQPL</sequence>
<feature type="region of interest" description="Disordered" evidence="1">
    <location>
        <begin position="595"/>
        <end position="618"/>
    </location>
</feature>
<dbReference type="Proteomes" id="UP000492821">
    <property type="component" value="Unassembled WGS sequence"/>
</dbReference>
<feature type="compositionally biased region" description="Polar residues" evidence="1">
    <location>
        <begin position="150"/>
        <end position="160"/>
    </location>
</feature>
<proteinExistence type="predicted"/>
<feature type="compositionally biased region" description="Polar residues" evidence="1">
    <location>
        <begin position="780"/>
        <end position="819"/>
    </location>
</feature>
<feature type="compositionally biased region" description="Polar residues" evidence="1">
    <location>
        <begin position="734"/>
        <end position="743"/>
    </location>
</feature>
<protein>
    <submittedName>
        <fullName evidence="3">Reticulocyte-binding protein 2-like protein a</fullName>
    </submittedName>
</protein>
<evidence type="ECO:0000313" key="2">
    <source>
        <dbReference type="Proteomes" id="UP000492821"/>
    </source>
</evidence>
<feature type="compositionally biased region" description="Polar residues" evidence="1">
    <location>
        <begin position="555"/>
        <end position="565"/>
    </location>
</feature>
<feature type="region of interest" description="Disordered" evidence="1">
    <location>
        <begin position="1"/>
        <end position="24"/>
    </location>
</feature>
<name>A0A7E4VEF5_PANRE</name>
<feature type="compositionally biased region" description="Polar residues" evidence="1">
    <location>
        <begin position="115"/>
        <end position="127"/>
    </location>
</feature>
<accession>A0A7E4VEF5</accession>
<feature type="region of interest" description="Disordered" evidence="1">
    <location>
        <begin position="334"/>
        <end position="366"/>
    </location>
</feature>